<reference evidence="9 10" key="1">
    <citation type="submission" date="2016-11" db="EMBL/GenBank/DDBJ databases">
        <authorList>
            <person name="Jaros S."/>
            <person name="Januszkiewicz K."/>
            <person name="Wedrychowicz H."/>
        </authorList>
    </citation>
    <scope>NUCLEOTIDE SEQUENCE [LARGE SCALE GENOMIC DNA]</scope>
    <source>
        <strain evidence="9 10">CGMCC 1.6102</strain>
    </source>
</reference>
<dbReference type="AlphaFoldDB" id="A0A1M7MAB1"/>
<feature type="transmembrane region" description="Helical" evidence="8">
    <location>
        <begin position="132"/>
        <end position="154"/>
    </location>
</feature>
<dbReference type="STRING" id="388280.SAMN04488057_104185"/>
<dbReference type="SUPFAM" id="SSF81345">
    <property type="entry name" value="ABC transporter involved in vitamin B12 uptake, BtuC"/>
    <property type="match status" value="1"/>
</dbReference>
<evidence type="ECO:0000256" key="5">
    <source>
        <dbReference type="ARBA" id="ARBA00022692"/>
    </source>
</evidence>
<dbReference type="RefSeq" id="WP_073093976.1">
    <property type="nucleotide sequence ID" value="NZ_FRCY01000004.1"/>
</dbReference>
<keyword evidence="6 8" id="KW-1133">Transmembrane helix</keyword>
<accession>A0A1M7MAB1</accession>
<evidence type="ECO:0000256" key="1">
    <source>
        <dbReference type="ARBA" id="ARBA00004651"/>
    </source>
</evidence>
<evidence type="ECO:0000256" key="6">
    <source>
        <dbReference type="ARBA" id="ARBA00022989"/>
    </source>
</evidence>
<keyword evidence="5 8" id="KW-0812">Transmembrane</keyword>
<gene>
    <name evidence="9" type="ORF">SAMN04488057_104185</name>
</gene>
<feature type="transmembrane region" description="Helical" evidence="8">
    <location>
        <begin position="329"/>
        <end position="346"/>
    </location>
</feature>
<dbReference type="GO" id="GO:0005886">
    <property type="term" value="C:plasma membrane"/>
    <property type="evidence" value="ECO:0007669"/>
    <property type="project" value="UniProtKB-SubCell"/>
</dbReference>
<dbReference type="EMBL" id="FRCY01000004">
    <property type="protein sequence ID" value="SHM87663.1"/>
    <property type="molecule type" value="Genomic_DNA"/>
</dbReference>
<keyword evidence="3" id="KW-0813">Transport</keyword>
<sequence>MIQNLFYSKMQHQNLVLSILGLGMVMLAVFSLSVGAFSIPFSNAISILLQQLGIVSGSFTVQETNVLLQIRFPRVLLAMLVGGGLGISGAALQGLFRNPLVEPGLIGVSSGGALFAVIFIVFGASFPWFTGLFGSFSLPLFAFVGGLINVLLVYKMANYGGKTDISLLILAGVALTALSSALIGLAIFYADEAAIRNFSFWSLGDVGGANWSKVKIAFLLILAPACWIMLQYRNLNALALGENEAFHMGVNVQKVKYIVLFMSALVVGVGVSMTGTIGFVGLTVPHLIRLSFGADHRLVLSGAFLLGACLLTGADLLARALVMPAEMPIGIITAIIGSPFFIWLIINVKKIRT</sequence>
<keyword evidence="7 8" id="KW-0472">Membrane</keyword>
<evidence type="ECO:0000256" key="3">
    <source>
        <dbReference type="ARBA" id="ARBA00022448"/>
    </source>
</evidence>
<dbReference type="Pfam" id="PF01032">
    <property type="entry name" value="FecCD"/>
    <property type="match status" value="1"/>
</dbReference>
<dbReference type="OrthoDB" id="9811721at2"/>
<keyword evidence="4" id="KW-1003">Cell membrane</keyword>
<dbReference type="PANTHER" id="PTHR30472">
    <property type="entry name" value="FERRIC ENTEROBACTIN TRANSPORT SYSTEM PERMEASE PROTEIN"/>
    <property type="match status" value="1"/>
</dbReference>
<feature type="transmembrane region" description="Helical" evidence="8">
    <location>
        <begin position="298"/>
        <end position="317"/>
    </location>
</feature>
<feature type="transmembrane region" description="Helical" evidence="8">
    <location>
        <begin position="75"/>
        <end position="92"/>
    </location>
</feature>
<dbReference type="GO" id="GO:0033214">
    <property type="term" value="P:siderophore-iron import into cell"/>
    <property type="evidence" value="ECO:0007669"/>
    <property type="project" value="TreeGrafter"/>
</dbReference>
<dbReference type="InterPro" id="IPR037294">
    <property type="entry name" value="ABC_BtuC-like"/>
</dbReference>
<evidence type="ECO:0000313" key="9">
    <source>
        <dbReference type="EMBL" id="SHM87663.1"/>
    </source>
</evidence>
<name>A0A1M7MAB1_9BACT</name>
<evidence type="ECO:0000256" key="4">
    <source>
        <dbReference type="ARBA" id="ARBA00022475"/>
    </source>
</evidence>
<dbReference type="Gene3D" id="1.10.3470.10">
    <property type="entry name" value="ABC transporter involved in vitamin B12 uptake, BtuC"/>
    <property type="match status" value="1"/>
</dbReference>
<evidence type="ECO:0000256" key="8">
    <source>
        <dbReference type="SAM" id="Phobius"/>
    </source>
</evidence>
<evidence type="ECO:0000256" key="2">
    <source>
        <dbReference type="ARBA" id="ARBA00007935"/>
    </source>
</evidence>
<evidence type="ECO:0000256" key="7">
    <source>
        <dbReference type="ARBA" id="ARBA00023136"/>
    </source>
</evidence>
<comment type="similarity">
    <text evidence="2">Belongs to the binding-protein-dependent transport system permease family. FecCD subfamily.</text>
</comment>
<feature type="transmembrane region" description="Helical" evidence="8">
    <location>
        <begin position="15"/>
        <end position="39"/>
    </location>
</feature>
<dbReference type="PANTHER" id="PTHR30472:SF25">
    <property type="entry name" value="ABC TRANSPORTER PERMEASE PROTEIN MJ0876-RELATED"/>
    <property type="match status" value="1"/>
</dbReference>
<keyword evidence="10" id="KW-1185">Reference proteome</keyword>
<dbReference type="GO" id="GO:0022857">
    <property type="term" value="F:transmembrane transporter activity"/>
    <property type="evidence" value="ECO:0007669"/>
    <property type="project" value="InterPro"/>
</dbReference>
<dbReference type="Proteomes" id="UP000184513">
    <property type="component" value="Unassembled WGS sequence"/>
</dbReference>
<organism evidence="9 10">
    <name type="scientific">Cyclobacterium lianum</name>
    <dbReference type="NCBI Taxonomy" id="388280"/>
    <lineage>
        <taxon>Bacteria</taxon>
        <taxon>Pseudomonadati</taxon>
        <taxon>Bacteroidota</taxon>
        <taxon>Cytophagia</taxon>
        <taxon>Cytophagales</taxon>
        <taxon>Cyclobacteriaceae</taxon>
        <taxon>Cyclobacterium</taxon>
    </lineage>
</organism>
<dbReference type="InterPro" id="IPR000522">
    <property type="entry name" value="ABC_transptr_permease_BtuC"/>
</dbReference>
<feature type="transmembrane region" description="Helical" evidence="8">
    <location>
        <begin position="166"/>
        <end position="190"/>
    </location>
</feature>
<feature type="transmembrane region" description="Helical" evidence="8">
    <location>
        <begin position="210"/>
        <end position="230"/>
    </location>
</feature>
<dbReference type="CDD" id="cd06550">
    <property type="entry name" value="TM_ABC_iron-siderophores_like"/>
    <property type="match status" value="1"/>
</dbReference>
<evidence type="ECO:0000313" key="10">
    <source>
        <dbReference type="Proteomes" id="UP000184513"/>
    </source>
</evidence>
<protein>
    <submittedName>
        <fullName evidence="9">Iron complex transport system permease protein</fullName>
    </submittedName>
</protein>
<feature type="transmembrane region" description="Helical" evidence="8">
    <location>
        <begin position="104"/>
        <end position="126"/>
    </location>
</feature>
<feature type="transmembrane region" description="Helical" evidence="8">
    <location>
        <begin position="257"/>
        <end position="278"/>
    </location>
</feature>
<proteinExistence type="inferred from homology"/>
<comment type="subcellular location">
    <subcellularLocation>
        <location evidence="1">Cell membrane</location>
        <topology evidence="1">Multi-pass membrane protein</topology>
    </subcellularLocation>
</comment>
<dbReference type="FunFam" id="1.10.3470.10:FF:000001">
    <property type="entry name" value="Vitamin B12 ABC transporter permease BtuC"/>
    <property type="match status" value="1"/>
</dbReference>